<dbReference type="OrthoDB" id="1729737at2759"/>
<dbReference type="InterPro" id="IPR007858">
    <property type="entry name" value="Dpy-30_motif"/>
</dbReference>
<feature type="region of interest" description="Disordered" evidence="1">
    <location>
        <begin position="168"/>
        <end position="189"/>
    </location>
</feature>
<comment type="caution">
    <text evidence="3">The sequence shown here is derived from an EMBL/GenBank/DDBJ whole genome shotgun (WGS) entry which is preliminary data.</text>
</comment>
<dbReference type="CDD" id="cd22967">
    <property type="entry name" value="DD_AK7"/>
    <property type="match status" value="1"/>
</dbReference>
<dbReference type="Gene3D" id="1.20.890.10">
    <property type="entry name" value="cAMP-dependent protein kinase regulatory subunit, dimerization-anchoring domain"/>
    <property type="match status" value="1"/>
</dbReference>
<evidence type="ECO:0000313" key="3">
    <source>
        <dbReference type="EMBL" id="CAE8653088.1"/>
    </source>
</evidence>
<evidence type="ECO:0000313" key="4">
    <source>
        <dbReference type="Proteomes" id="UP000626109"/>
    </source>
</evidence>
<organism evidence="3 4">
    <name type="scientific">Polarella glacialis</name>
    <name type="common">Dinoflagellate</name>
    <dbReference type="NCBI Taxonomy" id="89957"/>
    <lineage>
        <taxon>Eukaryota</taxon>
        <taxon>Sar</taxon>
        <taxon>Alveolata</taxon>
        <taxon>Dinophyceae</taxon>
        <taxon>Suessiales</taxon>
        <taxon>Suessiaceae</taxon>
        <taxon>Polarella</taxon>
    </lineage>
</organism>
<sequence length="189" mass="19797">ASEPPPAVSPPEASELAAAAAGSWDWIEAAAKDTSLLVESCHPVFNFLPPVGSAGAKSSVESAARLAAAGLVVDLAEKEAAAVAAAAEEQRHRKARGEEQVRIDQIMKDELARLEKHSEPLRLYLTRLVVPALTSGLVEVCREQPNDPAGYLAEYLAVYSEVSKERSAANAAAAGHVTPQDARPGSTGH</sequence>
<name>A0A813IL81_POLGL</name>
<dbReference type="Proteomes" id="UP000654075">
    <property type="component" value="Unassembled WGS sequence"/>
</dbReference>
<proteinExistence type="predicted"/>
<dbReference type="EMBL" id="CAJNNV010026144">
    <property type="protein sequence ID" value="CAE8617387.1"/>
    <property type="molecule type" value="Genomic_DNA"/>
</dbReference>
<evidence type="ECO:0000256" key="1">
    <source>
        <dbReference type="SAM" id="MobiDB-lite"/>
    </source>
</evidence>
<dbReference type="Proteomes" id="UP000626109">
    <property type="component" value="Unassembled WGS sequence"/>
</dbReference>
<dbReference type="Pfam" id="PF05186">
    <property type="entry name" value="Dpy-30"/>
    <property type="match status" value="1"/>
</dbReference>
<evidence type="ECO:0000313" key="5">
    <source>
        <dbReference type="Proteomes" id="UP000654075"/>
    </source>
</evidence>
<dbReference type="EMBL" id="CAJNNW010011364">
    <property type="protein sequence ID" value="CAE8653088.1"/>
    <property type="molecule type" value="Genomic_DNA"/>
</dbReference>
<gene>
    <name evidence="2" type="ORF">PGLA1383_LOCUS35047</name>
    <name evidence="3" type="ORF">PGLA2088_LOCUS10156</name>
</gene>
<accession>A0A813IL81</accession>
<dbReference type="AlphaFoldDB" id="A0A813IL81"/>
<dbReference type="InterPro" id="IPR047499">
    <property type="entry name" value="DD_AK7"/>
</dbReference>
<keyword evidence="5" id="KW-1185">Reference proteome</keyword>
<evidence type="ECO:0000313" key="2">
    <source>
        <dbReference type="EMBL" id="CAE8617387.1"/>
    </source>
</evidence>
<protein>
    <submittedName>
        <fullName evidence="3">Uncharacterized protein</fullName>
    </submittedName>
</protein>
<reference evidence="3" key="1">
    <citation type="submission" date="2021-02" db="EMBL/GenBank/DDBJ databases">
        <authorList>
            <person name="Dougan E. K."/>
            <person name="Rhodes N."/>
            <person name="Thang M."/>
            <person name="Chan C."/>
        </authorList>
    </citation>
    <scope>NUCLEOTIDE SEQUENCE</scope>
</reference>
<feature type="non-terminal residue" evidence="3">
    <location>
        <position position="189"/>
    </location>
</feature>